<dbReference type="AlphaFoldDB" id="A0A0R2D5S2"/>
<dbReference type="GO" id="GO:0004765">
    <property type="term" value="F:shikimate kinase activity"/>
    <property type="evidence" value="ECO:0007669"/>
    <property type="project" value="UniProtKB-UniRule"/>
</dbReference>
<dbReference type="Gene3D" id="3.40.50.300">
    <property type="entry name" value="P-loop containing nucleotide triphosphate hydrolases"/>
    <property type="match status" value="1"/>
</dbReference>
<proteinExistence type="inferred from homology"/>
<keyword evidence="11" id="KW-0460">Magnesium</keyword>
<keyword evidence="5 11" id="KW-0808">Transferase</keyword>
<dbReference type="PRINTS" id="PR01100">
    <property type="entry name" value="SHIKIMTKNASE"/>
</dbReference>
<accession>A0A0R2D5S2</accession>
<feature type="binding site" evidence="11">
    <location>
        <position position="78"/>
    </location>
    <ligand>
        <name>substrate</name>
    </ligand>
</feature>
<dbReference type="GO" id="GO:0009423">
    <property type="term" value="P:chorismate biosynthetic process"/>
    <property type="evidence" value="ECO:0007669"/>
    <property type="project" value="UniProtKB-UniRule"/>
</dbReference>
<keyword evidence="13" id="KW-1185">Reference proteome</keyword>
<dbReference type="InterPro" id="IPR027417">
    <property type="entry name" value="P-loop_NTPase"/>
</dbReference>
<evidence type="ECO:0000256" key="3">
    <source>
        <dbReference type="ARBA" id="ARBA00012154"/>
    </source>
</evidence>
<comment type="cofactor">
    <cofactor evidence="11">
        <name>Mg(2+)</name>
        <dbReference type="ChEBI" id="CHEBI:18420"/>
    </cofactor>
    <text evidence="11">Binds 1 Mg(2+) ion per subunit.</text>
</comment>
<dbReference type="InterPro" id="IPR031322">
    <property type="entry name" value="Shikimate/glucono_kinase"/>
</dbReference>
<keyword evidence="11" id="KW-0479">Metal-binding</keyword>
<dbReference type="InterPro" id="IPR000623">
    <property type="entry name" value="Shikimate_kinase/TSH1"/>
</dbReference>
<dbReference type="PANTHER" id="PTHR21087:SF16">
    <property type="entry name" value="SHIKIMATE KINASE 1, CHLOROPLASTIC"/>
    <property type="match status" value="1"/>
</dbReference>
<evidence type="ECO:0000256" key="8">
    <source>
        <dbReference type="ARBA" id="ARBA00022840"/>
    </source>
</evidence>
<keyword evidence="11" id="KW-0963">Cytoplasm</keyword>
<dbReference type="GO" id="GO:0009073">
    <property type="term" value="P:aromatic amino acid family biosynthetic process"/>
    <property type="evidence" value="ECO:0007669"/>
    <property type="project" value="UniProtKB-KW"/>
</dbReference>
<comment type="subcellular location">
    <subcellularLocation>
        <location evidence="11">Cytoplasm</location>
    </subcellularLocation>
</comment>
<dbReference type="HAMAP" id="MF_00109">
    <property type="entry name" value="Shikimate_kinase"/>
    <property type="match status" value="1"/>
</dbReference>
<evidence type="ECO:0000256" key="4">
    <source>
        <dbReference type="ARBA" id="ARBA00022605"/>
    </source>
</evidence>
<dbReference type="EMBL" id="AYYI01000014">
    <property type="protein sequence ID" value="KRM99439.1"/>
    <property type="molecule type" value="Genomic_DNA"/>
</dbReference>
<evidence type="ECO:0000256" key="7">
    <source>
        <dbReference type="ARBA" id="ARBA00022777"/>
    </source>
</evidence>
<evidence type="ECO:0000256" key="11">
    <source>
        <dbReference type="HAMAP-Rule" id="MF_00109"/>
    </source>
</evidence>
<reference evidence="12 13" key="1">
    <citation type="journal article" date="2015" name="Genome Announc.">
        <title>Expanding the biotechnology potential of lactobacilli through comparative genomics of 213 strains and associated genera.</title>
        <authorList>
            <person name="Sun Z."/>
            <person name="Harris H.M."/>
            <person name="McCann A."/>
            <person name="Guo C."/>
            <person name="Argimon S."/>
            <person name="Zhang W."/>
            <person name="Yang X."/>
            <person name="Jeffery I.B."/>
            <person name="Cooney J.C."/>
            <person name="Kagawa T.F."/>
            <person name="Liu W."/>
            <person name="Song Y."/>
            <person name="Salvetti E."/>
            <person name="Wrobel A."/>
            <person name="Rasinkangas P."/>
            <person name="Parkhill J."/>
            <person name="Rea M.C."/>
            <person name="O'Sullivan O."/>
            <person name="Ritari J."/>
            <person name="Douillard F.P."/>
            <person name="Paul Ross R."/>
            <person name="Yang R."/>
            <person name="Briner A.E."/>
            <person name="Felis G.E."/>
            <person name="de Vos W.M."/>
            <person name="Barrangou R."/>
            <person name="Klaenhammer T.R."/>
            <person name="Caufield P.W."/>
            <person name="Cui Y."/>
            <person name="Zhang H."/>
            <person name="O'Toole P.W."/>
        </authorList>
    </citation>
    <scope>NUCLEOTIDE SEQUENCE [LARGE SCALE GENOMIC DNA]</scope>
    <source>
        <strain evidence="12 13">DSM 20253</strain>
    </source>
</reference>
<dbReference type="EC" id="2.7.1.71" evidence="3 11"/>
<evidence type="ECO:0000256" key="10">
    <source>
        <dbReference type="ARBA" id="ARBA00048567"/>
    </source>
</evidence>
<dbReference type="UniPathway" id="UPA00053">
    <property type="reaction ID" value="UER00088"/>
</dbReference>
<dbReference type="GO" id="GO:0005524">
    <property type="term" value="F:ATP binding"/>
    <property type="evidence" value="ECO:0007669"/>
    <property type="project" value="UniProtKB-UniRule"/>
</dbReference>
<gene>
    <name evidence="11" type="primary">aroK</name>
    <name evidence="12" type="ORF">FC24_GL000299</name>
</gene>
<comment type="caution">
    <text evidence="11">Lacks conserved residue(s) required for the propagation of feature annotation.</text>
</comment>
<dbReference type="PATRIC" id="fig|1423796.3.peg.310"/>
<dbReference type="RefSeq" id="WP_057873222.1">
    <property type="nucleotide sequence ID" value="NZ_AYYI01000014.1"/>
</dbReference>
<feature type="binding site" evidence="11">
    <location>
        <begin position="11"/>
        <end position="16"/>
    </location>
    <ligand>
        <name>ATP</name>
        <dbReference type="ChEBI" id="CHEBI:30616"/>
    </ligand>
</feature>
<keyword evidence="4 11" id="KW-0028">Amino-acid biosynthesis</keyword>
<dbReference type="OrthoDB" id="9800332at2"/>
<feature type="binding site" evidence="11">
    <location>
        <position position="33"/>
    </location>
    <ligand>
        <name>substrate</name>
    </ligand>
</feature>
<evidence type="ECO:0000256" key="1">
    <source>
        <dbReference type="ARBA" id="ARBA00004842"/>
    </source>
</evidence>
<keyword evidence="8 11" id="KW-0067">ATP-binding</keyword>
<dbReference type="PANTHER" id="PTHR21087">
    <property type="entry name" value="SHIKIMATE KINASE"/>
    <property type="match status" value="1"/>
</dbReference>
<organism evidence="12 13">
    <name type="scientific">Loigolactobacillus rennini DSM 20253</name>
    <dbReference type="NCBI Taxonomy" id="1423796"/>
    <lineage>
        <taxon>Bacteria</taxon>
        <taxon>Bacillati</taxon>
        <taxon>Bacillota</taxon>
        <taxon>Bacilli</taxon>
        <taxon>Lactobacillales</taxon>
        <taxon>Lactobacillaceae</taxon>
        <taxon>Loigolactobacillus</taxon>
    </lineage>
</organism>
<feature type="binding site" evidence="11">
    <location>
        <position position="57"/>
    </location>
    <ligand>
        <name>substrate</name>
    </ligand>
</feature>
<comment type="caution">
    <text evidence="12">The sequence shown here is derived from an EMBL/GenBank/DDBJ whole genome shotgun (WGS) entry which is preliminary data.</text>
</comment>
<keyword evidence="9 11" id="KW-0057">Aromatic amino acid biosynthesis</keyword>
<comment type="catalytic activity">
    <reaction evidence="10 11">
        <text>shikimate + ATP = 3-phosphoshikimate + ADP + H(+)</text>
        <dbReference type="Rhea" id="RHEA:13121"/>
        <dbReference type="ChEBI" id="CHEBI:15378"/>
        <dbReference type="ChEBI" id="CHEBI:30616"/>
        <dbReference type="ChEBI" id="CHEBI:36208"/>
        <dbReference type="ChEBI" id="CHEBI:145989"/>
        <dbReference type="ChEBI" id="CHEBI:456216"/>
        <dbReference type="EC" id="2.7.1.71"/>
    </reaction>
</comment>
<evidence type="ECO:0000256" key="6">
    <source>
        <dbReference type="ARBA" id="ARBA00022741"/>
    </source>
</evidence>
<keyword evidence="7 11" id="KW-0418">Kinase</keyword>
<dbReference type="SUPFAM" id="SSF52540">
    <property type="entry name" value="P-loop containing nucleoside triphosphate hydrolases"/>
    <property type="match status" value="1"/>
</dbReference>
<evidence type="ECO:0000313" key="13">
    <source>
        <dbReference type="Proteomes" id="UP000051638"/>
    </source>
</evidence>
<protein>
    <recommendedName>
        <fullName evidence="3 11">Shikimate kinase</fullName>
        <shortName evidence="11">SK</shortName>
        <ecNumber evidence="3 11">2.7.1.71</ecNumber>
    </recommendedName>
</protein>
<keyword evidence="6 11" id="KW-0547">Nucleotide-binding</keyword>
<comment type="pathway">
    <text evidence="1 11">Metabolic intermediate biosynthesis; chorismate biosynthesis; chorismate from D-erythrose 4-phosphate and phosphoenolpyruvate: step 5/7.</text>
</comment>
<dbReference type="STRING" id="1423796.FC24_GL000299"/>
<dbReference type="CDD" id="cd00464">
    <property type="entry name" value="SK"/>
    <property type="match status" value="1"/>
</dbReference>
<evidence type="ECO:0000313" key="12">
    <source>
        <dbReference type="EMBL" id="KRM99439.1"/>
    </source>
</evidence>
<comment type="subunit">
    <text evidence="11">Monomer.</text>
</comment>
<name>A0A0R2D5S2_9LACO</name>
<feature type="binding site" evidence="11">
    <location>
        <position position="117"/>
    </location>
    <ligand>
        <name>ATP</name>
        <dbReference type="ChEBI" id="CHEBI:30616"/>
    </ligand>
</feature>
<feature type="binding site" evidence="11">
    <location>
        <position position="134"/>
    </location>
    <ligand>
        <name>substrate</name>
    </ligand>
</feature>
<dbReference type="GO" id="GO:0005829">
    <property type="term" value="C:cytosol"/>
    <property type="evidence" value="ECO:0007669"/>
    <property type="project" value="TreeGrafter"/>
</dbReference>
<dbReference type="Proteomes" id="UP000051638">
    <property type="component" value="Unassembled WGS sequence"/>
</dbReference>
<dbReference type="InterPro" id="IPR023000">
    <property type="entry name" value="Shikimate_kinase_CS"/>
</dbReference>
<comment type="function">
    <text evidence="11">Catalyzes the specific phosphorylation of the 3-hydroxyl group of shikimic acid using ATP as a cosubstrate.</text>
</comment>
<dbReference type="PROSITE" id="PS01128">
    <property type="entry name" value="SHIKIMATE_KINASE"/>
    <property type="match status" value="1"/>
</dbReference>
<dbReference type="GO" id="GO:0000287">
    <property type="term" value="F:magnesium ion binding"/>
    <property type="evidence" value="ECO:0007669"/>
    <property type="project" value="UniProtKB-UniRule"/>
</dbReference>
<dbReference type="Pfam" id="PF01202">
    <property type="entry name" value="SKI"/>
    <property type="match status" value="1"/>
</dbReference>
<dbReference type="GO" id="GO:0008652">
    <property type="term" value="P:amino acid biosynthetic process"/>
    <property type="evidence" value="ECO:0007669"/>
    <property type="project" value="UniProtKB-KW"/>
</dbReference>
<evidence type="ECO:0000256" key="5">
    <source>
        <dbReference type="ARBA" id="ARBA00022679"/>
    </source>
</evidence>
<feature type="binding site" evidence="11">
    <location>
        <position position="15"/>
    </location>
    <ligand>
        <name>Mg(2+)</name>
        <dbReference type="ChEBI" id="CHEBI:18420"/>
    </ligand>
</feature>
<sequence>MLDVILVGFMGAGKTTVGQVLATNYQRPHIDLDDEIITLVGQSIPQIFAQAGETIFRQWETQALQQALAKKGVLSAGGGVVETAANRAMLKQTHIPVIYLKVLPETVLSRLKGDTTRPLLQQGPAAVRALWQRRLALYEQVATHAIVTDTLTPEAISQQIYQLLA</sequence>
<comment type="similarity">
    <text evidence="2 11">Belongs to the shikimate kinase family.</text>
</comment>
<evidence type="ECO:0000256" key="2">
    <source>
        <dbReference type="ARBA" id="ARBA00006997"/>
    </source>
</evidence>
<evidence type="ECO:0000256" key="9">
    <source>
        <dbReference type="ARBA" id="ARBA00023141"/>
    </source>
</evidence>